<organism evidence="3 4">
    <name type="scientific">Candidatus Ruthenibacterium merdavium</name>
    <dbReference type="NCBI Taxonomy" id="2838752"/>
    <lineage>
        <taxon>Bacteria</taxon>
        <taxon>Bacillati</taxon>
        <taxon>Bacillota</taxon>
        <taxon>Clostridia</taxon>
        <taxon>Eubacteriales</taxon>
        <taxon>Oscillospiraceae</taxon>
        <taxon>Ruthenibacterium</taxon>
    </lineage>
</organism>
<evidence type="ECO:0000256" key="2">
    <source>
        <dbReference type="ARBA" id="ARBA00023125"/>
    </source>
</evidence>
<accession>A0A9D2Q6Y4</accession>
<dbReference type="Proteomes" id="UP000823918">
    <property type="component" value="Unassembled WGS sequence"/>
</dbReference>
<name>A0A9D2Q6Y4_9FIRM</name>
<keyword evidence="1" id="KW-0680">Restriction system</keyword>
<dbReference type="PANTHER" id="PTHR30408">
    <property type="entry name" value="TYPE-1 RESTRICTION ENZYME ECOKI SPECIFICITY PROTEIN"/>
    <property type="match status" value="1"/>
</dbReference>
<dbReference type="GO" id="GO:0003677">
    <property type="term" value="F:DNA binding"/>
    <property type="evidence" value="ECO:0007669"/>
    <property type="project" value="UniProtKB-KW"/>
</dbReference>
<comment type="caution">
    <text evidence="3">The sequence shown here is derived from an EMBL/GenBank/DDBJ whole genome shotgun (WGS) entry which is preliminary data.</text>
</comment>
<proteinExistence type="predicted"/>
<evidence type="ECO:0008006" key="5">
    <source>
        <dbReference type="Google" id="ProtNLM"/>
    </source>
</evidence>
<dbReference type="AlphaFoldDB" id="A0A9D2Q6Y4"/>
<dbReference type="InterPro" id="IPR044946">
    <property type="entry name" value="Restrct_endonuc_typeI_TRD_sf"/>
</dbReference>
<dbReference type="InterPro" id="IPR052021">
    <property type="entry name" value="Type-I_RS_S_subunit"/>
</dbReference>
<protein>
    <recommendedName>
        <fullName evidence="5">Type I restriction modification DNA specificity domain-containing protein</fullName>
    </recommendedName>
</protein>
<dbReference type="PANTHER" id="PTHR30408:SF13">
    <property type="entry name" value="TYPE I RESTRICTION ENZYME HINDI SPECIFICITY SUBUNIT"/>
    <property type="match status" value="1"/>
</dbReference>
<evidence type="ECO:0000256" key="1">
    <source>
        <dbReference type="ARBA" id="ARBA00022747"/>
    </source>
</evidence>
<keyword evidence="2" id="KW-0238">DNA-binding</keyword>
<sequence>MRPIERRLGEVAEVMAGMTGLGDVGNYRYGVVQPNSFSDTGTIGAAEWQKRNDEVSEKQKLMVGDILVKRLNPSFVHVVDLETVGMVASQNLLVVRPGGDVDPHYLGYLLEQKEILGQVEHVTGSAAAIKAVSVKKLAGITIPIIPIVEQQKVGAIWKLSRQRKQLLNKYMAENDRLVSMLASKIISGGGKEK</sequence>
<reference evidence="3" key="2">
    <citation type="submission" date="2021-04" db="EMBL/GenBank/DDBJ databases">
        <authorList>
            <person name="Gilroy R."/>
        </authorList>
    </citation>
    <scope>NUCLEOTIDE SEQUENCE</scope>
    <source>
        <strain evidence="3">5933</strain>
    </source>
</reference>
<evidence type="ECO:0000313" key="3">
    <source>
        <dbReference type="EMBL" id="HJC72545.1"/>
    </source>
</evidence>
<dbReference type="EMBL" id="DWWA01000035">
    <property type="protein sequence ID" value="HJC72545.1"/>
    <property type="molecule type" value="Genomic_DNA"/>
</dbReference>
<gene>
    <name evidence="3" type="ORF">H9698_07100</name>
</gene>
<reference evidence="3" key="1">
    <citation type="journal article" date="2021" name="PeerJ">
        <title>Extensive microbial diversity within the chicken gut microbiome revealed by metagenomics and culture.</title>
        <authorList>
            <person name="Gilroy R."/>
            <person name="Ravi A."/>
            <person name="Getino M."/>
            <person name="Pursley I."/>
            <person name="Horton D.L."/>
            <person name="Alikhan N.F."/>
            <person name="Baker D."/>
            <person name="Gharbi K."/>
            <person name="Hall N."/>
            <person name="Watson M."/>
            <person name="Adriaenssens E.M."/>
            <person name="Foster-Nyarko E."/>
            <person name="Jarju S."/>
            <person name="Secka A."/>
            <person name="Antonio M."/>
            <person name="Oren A."/>
            <person name="Chaudhuri R.R."/>
            <person name="La Ragione R."/>
            <person name="Hildebrand F."/>
            <person name="Pallen M.J."/>
        </authorList>
    </citation>
    <scope>NUCLEOTIDE SEQUENCE</scope>
    <source>
        <strain evidence="3">5933</strain>
    </source>
</reference>
<dbReference type="Gene3D" id="3.90.220.20">
    <property type="entry name" value="DNA methylase specificity domains"/>
    <property type="match status" value="1"/>
</dbReference>
<dbReference type="SUPFAM" id="SSF116734">
    <property type="entry name" value="DNA methylase specificity domain"/>
    <property type="match status" value="1"/>
</dbReference>
<dbReference type="GO" id="GO:0009307">
    <property type="term" value="P:DNA restriction-modification system"/>
    <property type="evidence" value="ECO:0007669"/>
    <property type="project" value="UniProtKB-KW"/>
</dbReference>
<evidence type="ECO:0000313" key="4">
    <source>
        <dbReference type="Proteomes" id="UP000823918"/>
    </source>
</evidence>